<dbReference type="EMBL" id="CP015515">
    <property type="protein sequence ID" value="AND15286.1"/>
    <property type="molecule type" value="Genomic_DNA"/>
</dbReference>
<gene>
    <name evidence="3" type="ORF">A6122_0120</name>
</gene>
<evidence type="ECO:0000259" key="2">
    <source>
        <dbReference type="Pfam" id="PF00534"/>
    </source>
</evidence>
<protein>
    <recommendedName>
        <fullName evidence="2">Glycosyl transferase family 1 domain-containing protein</fullName>
    </recommendedName>
</protein>
<dbReference type="Pfam" id="PF00534">
    <property type="entry name" value="Glycos_transf_1"/>
    <property type="match status" value="1"/>
</dbReference>
<organism evidence="3 4">
    <name type="scientific">Rathayibacter tritici</name>
    <dbReference type="NCBI Taxonomy" id="33888"/>
    <lineage>
        <taxon>Bacteria</taxon>
        <taxon>Bacillati</taxon>
        <taxon>Actinomycetota</taxon>
        <taxon>Actinomycetes</taxon>
        <taxon>Micrococcales</taxon>
        <taxon>Microbacteriaceae</taxon>
        <taxon>Rathayibacter</taxon>
    </lineage>
</organism>
<dbReference type="AlphaFoldDB" id="A0A160KPD6"/>
<keyword evidence="1" id="KW-0808">Transferase</keyword>
<feature type="domain" description="Glycosyl transferase family 1" evidence="2">
    <location>
        <begin position="193"/>
        <end position="336"/>
    </location>
</feature>
<evidence type="ECO:0000313" key="4">
    <source>
        <dbReference type="Proteomes" id="UP000077071"/>
    </source>
</evidence>
<name>A0A160KPD6_9MICO</name>
<dbReference type="SUPFAM" id="SSF53756">
    <property type="entry name" value="UDP-Glycosyltransferase/glycogen phosphorylase"/>
    <property type="match status" value="1"/>
</dbReference>
<dbReference type="PATRIC" id="fig|33888.3.peg.145"/>
<keyword evidence="4" id="KW-1185">Reference proteome</keyword>
<dbReference type="KEGG" id="rtn:A6122_0120"/>
<dbReference type="PANTHER" id="PTHR46401:SF2">
    <property type="entry name" value="GLYCOSYLTRANSFERASE WBBK-RELATED"/>
    <property type="match status" value="1"/>
</dbReference>
<evidence type="ECO:0000256" key="1">
    <source>
        <dbReference type="ARBA" id="ARBA00022679"/>
    </source>
</evidence>
<dbReference type="GO" id="GO:0016757">
    <property type="term" value="F:glycosyltransferase activity"/>
    <property type="evidence" value="ECO:0007669"/>
    <property type="project" value="InterPro"/>
</dbReference>
<dbReference type="Proteomes" id="UP000077071">
    <property type="component" value="Chromosome"/>
</dbReference>
<evidence type="ECO:0000313" key="3">
    <source>
        <dbReference type="EMBL" id="AND15286.1"/>
    </source>
</evidence>
<dbReference type="CDD" id="cd03809">
    <property type="entry name" value="GT4_MtfB-like"/>
    <property type="match status" value="1"/>
</dbReference>
<reference evidence="3 4" key="1">
    <citation type="submission" date="2016-05" db="EMBL/GenBank/DDBJ databases">
        <title>Complete genome sequence of Rathayibacter tritici NCPPB 1953.</title>
        <authorList>
            <person name="Park J."/>
            <person name="Lee H.-H."/>
            <person name="Lee S.-W."/>
            <person name="Seo Y.-S."/>
        </authorList>
    </citation>
    <scope>NUCLEOTIDE SEQUENCE [LARGE SCALE GENOMIC DNA]</scope>
    <source>
        <strain evidence="3 4">NCPPB 1953</strain>
    </source>
</reference>
<dbReference type="GO" id="GO:0009103">
    <property type="term" value="P:lipopolysaccharide biosynthetic process"/>
    <property type="evidence" value="ECO:0007669"/>
    <property type="project" value="TreeGrafter"/>
</dbReference>
<sequence>MPGTASHRRSLRVLLDGNWWIRGPISNREVMREITFTWARLFPEDSLVVAVPLTGVEFARQELAGLARVVATKLRPQGVSAIVELALLSLRLRPDFTLAHNFTPLLGRSVVFIQDFLFLTNPEWFTRKERAYFSLMPLTVRRADLVIASSVAESQRIVRTSAARRAVPVGLGLSRAFAAAEPVAPAGVDGFDGFLLAVGRLTARKNLATTIEAALASGVLSPSFPLLVVGEASGALAEFSPAVRTALDDHLVRLLGRIETEELRWLYENAALFLFLTLDEGFGLPTLEALACRTPILASDIPVFREILGERARLVDPRDVSAISASIRELVADPPEPPDPTAVLEYYSWDAVVTRLRAAMVAVLP</sequence>
<dbReference type="PANTHER" id="PTHR46401">
    <property type="entry name" value="GLYCOSYLTRANSFERASE WBBK-RELATED"/>
    <property type="match status" value="1"/>
</dbReference>
<accession>A0A160KPD6</accession>
<dbReference type="InterPro" id="IPR001296">
    <property type="entry name" value="Glyco_trans_1"/>
</dbReference>
<dbReference type="Gene3D" id="3.40.50.2000">
    <property type="entry name" value="Glycogen Phosphorylase B"/>
    <property type="match status" value="2"/>
</dbReference>
<dbReference type="STRING" id="33888.A6122_0120"/>
<proteinExistence type="predicted"/>